<evidence type="ECO:0000256" key="1">
    <source>
        <dbReference type="SAM" id="Phobius"/>
    </source>
</evidence>
<name>A0ABU5HXC7_9HYPH</name>
<dbReference type="Proteomes" id="UP001294412">
    <property type="component" value="Unassembled WGS sequence"/>
</dbReference>
<reference evidence="2 3" key="1">
    <citation type="submission" date="2023-12" db="EMBL/GenBank/DDBJ databases">
        <title>Description of Novel Strain Fulvimarina sp. 2208YS6-2-32 isolated from Uroteuthis (Photololigo) edulis.</title>
        <authorList>
            <person name="Park J.-S."/>
        </authorList>
    </citation>
    <scope>NUCLEOTIDE SEQUENCE [LARGE SCALE GENOMIC DNA]</scope>
    <source>
        <strain evidence="2 3">2208YS6-2-32</strain>
    </source>
</reference>
<keyword evidence="1" id="KW-0472">Membrane</keyword>
<accession>A0ABU5HXC7</accession>
<gene>
    <name evidence="2" type="ORF">U0C82_01360</name>
</gene>
<protein>
    <submittedName>
        <fullName evidence="2">Uncharacterized protein</fullName>
    </submittedName>
</protein>
<dbReference type="EMBL" id="JAXLPB010000001">
    <property type="protein sequence ID" value="MDY8107794.1"/>
    <property type="molecule type" value="Genomic_DNA"/>
</dbReference>
<sequence>MLQRNIDKSLFCLLKSTKFEFRAFRCACRRRCAIEATEDPGSELHSCEWMRRLPEGGERHMENVRSIDLLMAFAALAFIGAMVAGVI</sequence>
<feature type="transmembrane region" description="Helical" evidence="1">
    <location>
        <begin position="69"/>
        <end position="86"/>
    </location>
</feature>
<dbReference type="RefSeq" id="WP_322185122.1">
    <property type="nucleotide sequence ID" value="NZ_JAXLPB010000001.1"/>
</dbReference>
<evidence type="ECO:0000313" key="2">
    <source>
        <dbReference type="EMBL" id="MDY8107794.1"/>
    </source>
</evidence>
<organism evidence="2 3">
    <name type="scientific">Fulvimarina uroteuthidis</name>
    <dbReference type="NCBI Taxonomy" id="3098149"/>
    <lineage>
        <taxon>Bacteria</taxon>
        <taxon>Pseudomonadati</taxon>
        <taxon>Pseudomonadota</taxon>
        <taxon>Alphaproteobacteria</taxon>
        <taxon>Hyphomicrobiales</taxon>
        <taxon>Aurantimonadaceae</taxon>
        <taxon>Fulvimarina</taxon>
    </lineage>
</organism>
<keyword evidence="1" id="KW-0812">Transmembrane</keyword>
<proteinExistence type="predicted"/>
<comment type="caution">
    <text evidence="2">The sequence shown here is derived from an EMBL/GenBank/DDBJ whole genome shotgun (WGS) entry which is preliminary data.</text>
</comment>
<keyword evidence="1" id="KW-1133">Transmembrane helix</keyword>
<keyword evidence="3" id="KW-1185">Reference proteome</keyword>
<evidence type="ECO:0000313" key="3">
    <source>
        <dbReference type="Proteomes" id="UP001294412"/>
    </source>
</evidence>